<evidence type="ECO:0000256" key="3">
    <source>
        <dbReference type="ARBA" id="ARBA00022679"/>
    </source>
</evidence>
<feature type="compositionally biased region" description="Basic residues" evidence="11">
    <location>
        <begin position="204"/>
        <end position="225"/>
    </location>
</feature>
<dbReference type="PROSITE" id="PS00107">
    <property type="entry name" value="PROTEIN_KINASE_ATP"/>
    <property type="match status" value="1"/>
</dbReference>
<evidence type="ECO:0000256" key="1">
    <source>
        <dbReference type="ARBA" id="ARBA00012513"/>
    </source>
</evidence>
<dbReference type="Proteomes" id="UP000222788">
    <property type="component" value="Unassembled WGS sequence"/>
</dbReference>
<evidence type="ECO:0000256" key="2">
    <source>
        <dbReference type="ARBA" id="ARBA00022527"/>
    </source>
</evidence>
<feature type="region of interest" description="Disordered" evidence="11">
    <location>
        <begin position="181"/>
        <end position="259"/>
    </location>
</feature>
<dbReference type="FunFam" id="1.10.510.10:FF:000550">
    <property type="entry name" value="Serine/threonine kinase 16"/>
    <property type="match status" value="1"/>
</dbReference>
<keyword evidence="14" id="KW-1185">Reference proteome</keyword>
<dbReference type="InterPro" id="IPR017441">
    <property type="entry name" value="Protein_kinase_ATP_BS"/>
</dbReference>
<dbReference type="PANTHER" id="PTHR45998">
    <property type="entry name" value="SERINE/THREONINE-PROTEIN KINASE 16"/>
    <property type="match status" value="1"/>
</dbReference>
<evidence type="ECO:0000313" key="14">
    <source>
        <dbReference type="Proteomes" id="UP000222788"/>
    </source>
</evidence>
<dbReference type="PANTHER" id="PTHR45998:SF2">
    <property type="entry name" value="SERINE_THREONINE-PROTEIN KINASE 16"/>
    <property type="match status" value="1"/>
</dbReference>
<evidence type="ECO:0000256" key="5">
    <source>
        <dbReference type="ARBA" id="ARBA00022777"/>
    </source>
</evidence>
<evidence type="ECO:0000256" key="10">
    <source>
        <dbReference type="RuleBase" id="RU000304"/>
    </source>
</evidence>
<proteinExistence type="inferred from homology"/>
<dbReference type="GO" id="GO:0006624">
    <property type="term" value="P:vacuolar protein processing"/>
    <property type="evidence" value="ECO:0007669"/>
    <property type="project" value="TreeGrafter"/>
</dbReference>
<keyword evidence="2 10" id="KW-0723">Serine/threonine-protein kinase</keyword>
<organism evidence="13 14">
    <name type="scientific">Ceratocystis fimbriata CBS 114723</name>
    <dbReference type="NCBI Taxonomy" id="1035309"/>
    <lineage>
        <taxon>Eukaryota</taxon>
        <taxon>Fungi</taxon>
        <taxon>Dikarya</taxon>
        <taxon>Ascomycota</taxon>
        <taxon>Pezizomycotina</taxon>
        <taxon>Sordariomycetes</taxon>
        <taxon>Hypocreomycetidae</taxon>
        <taxon>Microascales</taxon>
        <taxon>Ceratocystidaceae</taxon>
        <taxon>Ceratocystis</taxon>
    </lineage>
</organism>
<reference evidence="13 14" key="1">
    <citation type="journal article" date="2013" name="Fungal Biol.">
        <title>Analysis of microsatellite markers in the genome of the plant pathogen Ceratocystis fimbriata.</title>
        <authorList>
            <person name="Simpson M.C."/>
            <person name="Wilken P.M."/>
            <person name="Coetzee M.P."/>
            <person name="Wingfield M.J."/>
            <person name="Wingfield B.D."/>
        </authorList>
    </citation>
    <scope>NUCLEOTIDE SEQUENCE [LARGE SCALE GENOMIC DNA]</scope>
    <source>
        <strain evidence="13 14">CBS 114723</strain>
    </source>
</reference>
<dbReference type="Pfam" id="PF00069">
    <property type="entry name" value="Pkinase"/>
    <property type="match status" value="2"/>
</dbReference>
<comment type="similarity">
    <text evidence="10">Belongs to the protein kinase superfamily.</text>
</comment>
<dbReference type="FunFam" id="3.30.200.20:FF:000374">
    <property type="entry name" value="Serine/threonine protein kinase"/>
    <property type="match status" value="1"/>
</dbReference>
<dbReference type="EC" id="2.7.11.1" evidence="1"/>
<evidence type="ECO:0000256" key="11">
    <source>
        <dbReference type="SAM" id="MobiDB-lite"/>
    </source>
</evidence>
<dbReference type="SUPFAM" id="SSF56112">
    <property type="entry name" value="Protein kinase-like (PK-like)"/>
    <property type="match status" value="1"/>
</dbReference>
<dbReference type="GO" id="GO:0005524">
    <property type="term" value="F:ATP binding"/>
    <property type="evidence" value="ECO:0007669"/>
    <property type="project" value="UniProtKB-UniRule"/>
</dbReference>
<dbReference type="InterPro" id="IPR008271">
    <property type="entry name" value="Ser/Thr_kinase_AS"/>
</dbReference>
<name>A0A2C5WLW9_9PEZI</name>
<dbReference type="InterPro" id="IPR011009">
    <property type="entry name" value="Kinase-like_dom_sf"/>
</dbReference>
<dbReference type="PROSITE" id="PS00108">
    <property type="entry name" value="PROTEIN_KINASE_ST"/>
    <property type="match status" value="1"/>
</dbReference>
<dbReference type="GO" id="GO:0005773">
    <property type="term" value="C:vacuole"/>
    <property type="evidence" value="ECO:0007669"/>
    <property type="project" value="GOC"/>
</dbReference>
<evidence type="ECO:0000256" key="8">
    <source>
        <dbReference type="ARBA" id="ARBA00048679"/>
    </source>
</evidence>
<dbReference type="SMART" id="SM00220">
    <property type="entry name" value="S_TKc"/>
    <property type="match status" value="1"/>
</dbReference>
<dbReference type="InterPro" id="IPR000719">
    <property type="entry name" value="Prot_kinase_dom"/>
</dbReference>
<dbReference type="AlphaFoldDB" id="A0A2C5WLW9"/>
<dbReference type="EMBL" id="APWK03000148">
    <property type="protein sequence ID" value="PHH50108.1"/>
    <property type="molecule type" value="Genomic_DNA"/>
</dbReference>
<gene>
    <name evidence="13" type="primary">ENV7</name>
    <name evidence="13" type="ORF">CFIMG_006693RA</name>
</gene>
<protein>
    <recommendedName>
        <fullName evidence="1">non-specific serine/threonine protein kinase</fullName>
        <ecNumber evidence="1">2.7.11.1</ecNumber>
    </recommendedName>
</protein>
<feature type="domain" description="Protein kinase" evidence="12">
    <location>
        <begin position="32"/>
        <end position="447"/>
    </location>
</feature>
<comment type="caution">
    <text evidence="13">The sequence shown here is derived from an EMBL/GenBank/DDBJ whole genome shotgun (WGS) entry which is preliminary data.</text>
</comment>
<evidence type="ECO:0000256" key="6">
    <source>
        <dbReference type="ARBA" id="ARBA00022840"/>
    </source>
</evidence>
<evidence type="ECO:0000256" key="7">
    <source>
        <dbReference type="ARBA" id="ARBA00047899"/>
    </source>
</evidence>
<dbReference type="Gene3D" id="1.10.510.10">
    <property type="entry name" value="Transferase(Phosphotransferase) domain 1"/>
    <property type="match status" value="2"/>
</dbReference>
<evidence type="ECO:0000256" key="9">
    <source>
        <dbReference type="PROSITE-ProRule" id="PRU10141"/>
    </source>
</evidence>
<comment type="catalytic activity">
    <reaction evidence="8">
        <text>L-seryl-[protein] + ATP = O-phospho-L-seryl-[protein] + ADP + H(+)</text>
        <dbReference type="Rhea" id="RHEA:17989"/>
        <dbReference type="Rhea" id="RHEA-COMP:9863"/>
        <dbReference type="Rhea" id="RHEA-COMP:11604"/>
        <dbReference type="ChEBI" id="CHEBI:15378"/>
        <dbReference type="ChEBI" id="CHEBI:29999"/>
        <dbReference type="ChEBI" id="CHEBI:30616"/>
        <dbReference type="ChEBI" id="CHEBI:83421"/>
        <dbReference type="ChEBI" id="CHEBI:456216"/>
        <dbReference type="EC" id="2.7.11.1"/>
    </reaction>
</comment>
<accession>A0A2C5WLW9</accession>
<dbReference type="InterPro" id="IPR052239">
    <property type="entry name" value="Ser/Thr-specific_kinases"/>
</dbReference>
<keyword evidence="4 9" id="KW-0547">Nucleotide-binding</keyword>
<dbReference type="PROSITE" id="PS50011">
    <property type="entry name" value="PROTEIN_KINASE_DOM"/>
    <property type="match status" value="1"/>
</dbReference>
<feature type="binding site" evidence="9">
    <location>
        <position position="61"/>
    </location>
    <ligand>
        <name>ATP</name>
        <dbReference type="ChEBI" id="CHEBI:30616"/>
    </ligand>
</feature>
<keyword evidence="6 9" id="KW-0067">ATP-binding</keyword>
<evidence type="ECO:0000313" key="13">
    <source>
        <dbReference type="EMBL" id="PHH50108.1"/>
    </source>
</evidence>
<keyword evidence="5 13" id="KW-0418">Kinase</keyword>
<keyword evidence="3" id="KW-0808">Transferase</keyword>
<evidence type="ECO:0000259" key="12">
    <source>
        <dbReference type="PROSITE" id="PS50011"/>
    </source>
</evidence>
<dbReference type="GO" id="GO:0004674">
    <property type="term" value="F:protein serine/threonine kinase activity"/>
    <property type="evidence" value="ECO:0007669"/>
    <property type="project" value="UniProtKB-KW"/>
</dbReference>
<dbReference type="STRING" id="1035309.A0A2C5WLW9"/>
<feature type="compositionally biased region" description="Polar residues" evidence="11">
    <location>
        <begin position="246"/>
        <end position="259"/>
    </location>
</feature>
<dbReference type="GO" id="GO:0032889">
    <property type="term" value="P:regulation of vacuole fusion, non-autophagic"/>
    <property type="evidence" value="ECO:0007669"/>
    <property type="project" value="TreeGrafter"/>
</dbReference>
<comment type="catalytic activity">
    <reaction evidence="7">
        <text>L-threonyl-[protein] + ATP = O-phospho-L-threonyl-[protein] + ADP + H(+)</text>
        <dbReference type="Rhea" id="RHEA:46608"/>
        <dbReference type="Rhea" id="RHEA-COMP:11060"/>
        <dbReference type="Rhea" id="RHEA-COMP:11605"/>
        <dbReference type="ChEBI" id="CHEBI:15378"/>
        <dbReference type="ChEBI" id="CHEBI:30013"/>
        <dbReference type="ChEBI" id="CHEBI:30616"/>
        <dbReference type="ChEBI" id="CHEBI:61977"/>
        <dbReference type="ChEBI" id="CHEBI:456216"/>
        <dbReference type="EC" id="2.7.11.1"/>
    </reaction>
</comment>
<evidence type="ECO:0000256" key="4">
    <source>
        <dbReference type="ARBA" id="ARBA00022741"/>
    </source>
</evidence>
<reference evidence="13 14" key="2">
    <citation type="journal article" date="2013" name="IMA Fungus">
        <title>IMA Genome-F 1: Ceratocystis fimbriata: Draft nuclear genome sequence for the plant pathogen, Ceratocystis fimbriata.</title>
        <authorList>
            <person name="Wilken P.M."/>
            <person name="Steenkamp E.T."/>
            <person name="Wingfield M.J."/>
            <person name="de Beer Z.W."/>
            <person name="Wingfield B.D."/>
        </authorList>
    </citation>
    <scope>NUCLEOTIDE SEQUENCE [LARGE SCALE GENOMIC DNA]</scope>
    <source>
        <strain evidence="13 14">CBS 114723</strain>
    </source>
</reference>
<dbReference type="GO" id="GO:0005794">
    <property type="term" value="C:Golgi apparatus"/>
    <property type="evidence" value="ECO:0007669"/>
    <property type="project" value="TreeGrafter"/>
</dbReference>
<dbReference type="OrthoDB" id="248923at2759"/>
<sequence>MAQMVMDLFASLGNCLNCFPGSPTLKINNRSFKILRLLGEGGFSYVYLVQDISTSELFALKKIRCPFGAESVSLAMKEVEAYRAFAGTPGIIHSIDYSIATERGGGEDSKTVYVLLPYYKRGNLQDMINANLVNGTQFPERKLMVLFLGVCRALKAMHQYKGENGSGKARPIERMRMGNEADDDLDSLSSDSSSDSDLDTGKQALRKSTAKKNKNKKPVNNKRSRHESSSKNATADTGADGDHESAQQQPLMGTSSSAELSATSFAHRDIKPGNIMIDDSGTGPILMDLGSVAPSPLFVTSHSQAVAVQDTAAEHSTMPYRAPELFDVHNGAVIDTKVDIWSLGCTLYACLVGKSPFEARSDETGGSLSLCVLGGDWRFPGEGGLNQGAQRQGTAANLKKAQQDAAAGSKEVVISEPVKDIVRKCLAVEPVERPDIDELIRLVEDAIDVDELS</sequence>